<dbReference type="Proteomes" id="UP001066276">
    <property type="component" value="Chromosome 3_1"/>
</dbReference>
<feature type="chain" id="PRO_5043843551" evidence="1">
    <location>
        <begin position="16"/>
        <end position="174"/>
    </location>
</feature>
<sequence length="174" mass="18411">MFFILLISCLTVVHGEPLPFLDGGSIGTGLKVLTTGQILDTVDKLVDGGTSLDTLVKTNLDRSLQLPLEILKNLNDTLSAILSGNCTKKGTGKTFDCYIGEDCLSSVNTCTKEPCADPDVCMRSETSFTGCKAAADCSNGEKSYMCCTIDACLATEDLCSTLPYSVDTALGGRR</sequence>
<evidence type="ECO:0000256" key="1">
    <source>
        <dbReference type="SAM" id="SignalP"/>
    </source>
</evidence>
<proteinExistence type="predicted"/>
<gene>
    <name evidence="2" type="ORF">NDU88_001260</name>
</gene>
<name>A0AAV7U7Z6_PLEWA</name>
<dbReference type="AlphaFoldDB" id="A0AAV7U7Z6"/>
<reference evidence="2" key="1">
    <citation type="journal article" date="2022" name="bioRxiv">
        <title>Sequencing and chromosome-scale assembly of the giantPleurodeles waltlgenome.</title>
        <authorList>
            <person name="Brown T."/>
            <person name="Elewa A."/>
            <person name="Iarovenko S."/>
            <person name="Subramanian E."/>
            <person name="Araus A.J."/>
            <person name="Petzold A."/>
            <person name="Susuki M."/>
            <person name="Suzuki K.-i.T."/>
            <person name="Hayashi T."/>
            <person name="Toyoda A."/>
            <person name="Oliveira C."/>
            <person name="Osipova E."/>
            <person name="Leigh N.D."/>
            <person name="Simon A."/>
            <person name="Yun M.H."/>
        </authorList>
    </citation>
    <scope>NUCLEOTIDE SEQUENCE</scope>
    <source>
        <strain evidence="2">20211129_DDA</strain>
        <tissue evidence="2">Liver</tissue>
    </source>
</reference>
<protein>
    <submittedName>
        <fullName evidence="2">Uncharacterized protein</fullName>
    </submittedName>
</protein>
<accession>A0AAV7U7Z6</accession>
<comment type="caution">
    <text evidence="2">The sequence shown here is derived from an EMBL/GenBank/DDBJ whole genome shotgun (WGS) entry which is preliminary data.</text>
</comment>
<dbReference type="EMBL" id="JANPWB010000005">
    <property type="protein sequence ID" value="KAJ1184454.1"/>
    <property type="molecule type" value="Genomic_DNA"/>
</dbReference>
<keyword evidence="1" id="KW-0732">Signal</keyword>
<keyword evidence="3" id="KW-1185">Reference proteome</keyword>
<evidence type="ECO:0000313" key="2">
    <source>
        <dbReference type="EMBL" id="KAJ1184454.1"/>
    </source>
</evidence>
<feature type="signal peptide" evidence="1">
    <location>
        <begin position="1"/>
        <end position="15"/>
    </location>
</feature>
<evidence type="ECO:0000313" key="3">
    <source>
        <dbReference type="Proteomes" id="UP001066276"/>
    </source>
</evidence>
<organism evidence="2 3">
    <name type="scientific">Pleurodeles waltl</name>
    <name type="common">Iberian ribbed newt</name>
    <dbReference type="NCBI Taxonomy" id="8319"/>
    <lineage>
        <taxon>Eukaryota</taxon>
        <taxon>Metazoa</taxon>
        <taxon>Chordata</taxon>
        <taxon>Craniata</taxon>
        <taxon>Vertebrata</taxon>
        <taxon>Euteleostomi</taxon>
        <taxon>Amphibia</taxon>
        <taxon>Batrachia</taxon>
        <taxon>Caudata</taxon>
        <taxon>Salamandroidea</taxon>
        <taxon>Salamandridae</taxon>
        <taxon>Pleurodelinae</taxon>
        <taxon>Pleurodeles</taxon>
    </lineage>
</organism>